<feature type="region of interest" description="Disordered" evidence="3">
    <location>
        <begin position="61"/>
        <end position="94"/>
    </location>
</feature>
<dbReference type="InterPro" id="IPR017080">
    <property type="entry name" value="UCP036990_CBS_BON"/>
</dbReference>
<dbReference type="CDD" id="cd04586">
    <property type="entry name" value="CBS_pair_BON_assoc"/>
    <property type="match status" value="1"/>
</dbReference>
<dbReference type="InterPro" id="IPR046342">
    <property type="entry name" value="CBS_dom_sf"/>
</dbReference>
<comment type="caution">
    <text evidence="6">The sequence shown here is derived from an EMBL/GenBank/DDBJ whole genome shotgun (WGS) entry which is preliminary data.</text>
</comment>
<evidence type="ECO:0000256" key="3">
    <source>
        <dbReference type="SAM" id="MobiDB-lite"/>
    </source>
</evidence>
<keyword evidence="1 2" id="KW-0129">CBS domain</keyword>
<dbReference type="PANTHER" id="PTHR43080:SF29">
    <property type="entry name" value="OS02G0818000 PROTEIN"/>
    <property type="match status" value="1"/>
</dbReference>
<dbReference type="Gene3D" id="3.30.1340.30">
    <property type="match status" value="1"/>
</dbReference>
<dbReference type="SMART" id="SM00116">
    <property type="entry name" value="CBS"/>
    <property type="match status" value="2"/>
</dbReference>
<evidence type="ECO:0000259" key="4">
    <source>
        <dbReference type="PROSITE" id="PS50914"/>
    </source>
</evidence>
<dbReference type="Proteomes" id="UP000641932">
    <property type="component" value="Unassembled WGS sequence"/>
</dbReference>
<dbReference type="AlphaFoldDB" id="A0A918DYH6"/>
<feature type="domain" description="CBS" evidence="5">
    <location>
        <begin position="10"/>
        <end position="66"/>
    </location>
</feature>
<sequence>MKQHRVGTVMAPDVVRVTPDTTFKEVAEQLARHRISGLPVVDDDEKVLGVVSETDLVLRQAAQADAQDPPRRRMPWRGRSARRKAATASARTAEELMSAPAVTVHAEDTIVSAARTMARHSVERLPVLDEEDRLVGIVTRRELLRVFLRADEDIRGEVIGEVLVKTLSLTPGTVEVTVDDGVVEVSGRLERRSEIPILVRLTSQVDGVVDVVDHLSYRHDDTHTEPTQPAMHGVADDWLRRL</sequence>
<feature type="compositionally biased region" description="Basic residues" evidence="3">
    <location>
        <begin position="72"/>
        <end position="85"/>
    </location>
</feature>
<evidence type="ECO:0000313" key="7">
    <source>
        <dbReference type="Proteomes" id="UP000641932"/>
    </source>
</evidence>
<dbReference type="PROSITE" id="PS50914">
    <property type="entry name" value="BON"/>
    <property type="match status" value="1"/>
</dbReference>
<reference evidence="6" key="1">
    <citation type="journal article" date="2014" name="Int. J. Syst. Evol. Microbiol.">
        <title>Complete genome sequence of Corynebacterium casei LMG S-19264T (=DSM 44701T), isolated from a smear-ripened cheese.</title>
        <authorList>
            <consortium name="US DOE Joint Genome Institute (JGI-PGF)"/>
            <person name="Walter F."/>
            <person name="Albersmeier A."/>
            <person name="Kalinowski J."/>
            <person name="Ruckert C."/>
        </authorList>
    </citation>
    <scope>NUCLEOTIDE SEQUENCE</scope>
    <source>
        <strain evidence="6">CGMCC 4.7201</strain>
    </source>
</reference>
<accession>A0A918DYH6</accession>
<dbReference type="Pfam" id="PF04972">
    <property type="entry name" value="BON"/>
    <property type="match status" value="1"/>
</dbReference>
<keyword evidence="7" id="KW-1185">Reference proteome</keyword>
<dbReference type="PIRSF" id="PIRSF036990">
    <property type="entry name" value="UCP036990_CBS_BON"/>
    <property type="match status" value="1"/>
</dbReference>
<dbReference type="PROSITE" id="PS51371">
    <property type="entry name" value="CBS"/>
    <property type="match status" value="2"/>
</dbReference>
<dbReference type="Gene3D" id="3.10.580.10">
    <property type="entry name" value="CBS-domain"/>
    <property type="match status" value="1"/>
</dbReference>
<protein>
    <recommendedName>
        <fullName evidence="8">CBS domain-containing protein</fullName>
    </recommendedName>
</protein>
<dbReference type="InterPro" id="IPR000644">
    <property type="entry name" value="CBS_dom"/>
</dbReference>
<dbReference type="EMBL" id="BMMS01000017">
    <property type="protein sequence ID" value="GGO92111.1"/>
    <property type="molecule type" value="Genomic_DNA"/>
</dbReference>
<evidence type="ECO:0008006" key="8">
    <source>
        <dbReference type="Google" id="ProtNLM"/>
    </source>
</evidence>
<proteinExistence type="predicted"/>
<dbReference type="InterPro" id="IPR007055">
    <property type="entry name" value="BON_dom"/>
</dbReference>
<evidence type="ECO:0000313" key="6">
    <source>
        <dbReference type="EMBL" id="GGO92111.1"/>
    </source>
</evidence>
<organism evidence="6 7">
    <name type="scientific">Wenjunlia tyrosinilytica</name>
    <dbReference type="NCBI Taxonomy" id="1544741"/>
    <lineage>
        <taxon>Bacteria</taxon>
        <taxon>Bacillati</taxon>
        <taxon>Actinomycetota</taxon>
        <taxon>Actinomycetes</taxon>
        <taxon>Kitasatosporales</taxon>
        <taxon>Streptomycetaceae</taxon>
        <taxon>Wenjunlia</taxon>
    </lineage>
</organism>
<evidence type="ECO:0000256" key="2">
    <source>
        <dbReference type="PROSITE-ProRule" id="PRU00703"/>
    </source>
</evidence>
<dbReference type="Pfam" id="PF00571">
    <property type="entry name" value="CBS"/>
    <property type="match status" value="2"/>
</dbReference>
<dbReference type="SUPFAM" id="SSF54631">
    <property type="entry name" value="CBS-domain pair"/>
    <property type="match status" value="1"/>
</dbReference>
<evidence type="ECO:0000256" key="1">
    <source>
        <dbReference type="ARBA" id="ARBA00023122"/>
    </source>
</evidence>
<gene>
    <name evidence="6" type="ORF">GCM10012280_41550</name>
</gene>
<feature type="domain" description="CBS" evidence="5">
    <location>
        <begin position="97"/>
        <end position="154"/>
    </location>
</feature>
<dbReference type="InterPro" id="IPR051257">
    <property type="entry name" value="Diverse_CBS-Domain"/>
</dbReference>
<name>A0A918DYH6_9ACTN</name>
<dbReference type="RefSeq" id="WP_189133239.1">
    <property type="nucleotide sequence ID" value="NZ_BMMS01000017.1"/>
</dbReference>
<dbReference type="PANTHER" id="PTHR43080">
    <property type="entry name" value="CBS DOMAIN-CONTAINING PROTEIN CBSX3, MITOCHONDRIAL"/>
    <property type="match status" value="1"/>
</dbReference>
<feature type="domain" description="BON" evidence="4">
    <location>
        <begin position="150"/>
        <end position="219"/>
    </location>
</feature>
<evidence type="ECO:0000259" key="5">
    <source>
        <dbReference type="PROSITE" id="PS51371"/>
    </source>
</evidence>
<reference evidence="6" key="2">
    <citation type="submission" date="2020-09" db="EMBL/GenBank/DDBJ databases">
        <authorList>
            <person name="Sun Q."/>
            <person name="Zhou Y."/>
        </authorList>
    </citation>
    <scope>NUCLEOTIDE SEQUENCE</scope>
    <source>
        <strain evidence="6">CGMCC 4.7201</strain>
    </source>
</reference>